<keyword evidence="4" id="KW-0804">Transcription</keyword>
<dbReference type="Proteomes" id="UP000242754">
    <property type="component" value="Unassembled WGS sequence"/>
</dbReference>
<gene>
    <name evidence="5" type="ORF">Tpal_9</name>
</gene>
<evidence type="ECO:0000256" key="1">
    <source>
        <dbReference type="ARBA" id="ARBA00011046"/>
    </source>
</evidence>
<keyword evidence="6" id="KW-1185">Reference proteome</keyword>
<evidence type="ECO:0000313" key="6">
    <source>
        <dbReference type="Proteomes" id="UP000242754"/>
    </source>
</evidence>
<keyword evidence="3" id="KW-0238">DNA-binding</keyword>
<dbReference type="InterPro" id="IPR036388">
    <property type="entry name" value="WH-like_DNA-bd_sf"/>
</dbReference>
<evidence type="ECO:0000256" key="2">
    <source>
        <dbReference type="ARBA" id="ARBA00023015"/>
    </source>
</evidence>
<proteinExistence type="inferred from homology"/>
<reference evidence="5 6" key="1">
    <citation type="submission" date="2016-02" db="EMBL/GenBank/DDBJ databases">
        <authorList>
            <person name="Wen L."/>
            <person name="He K."/>
            <person name="Yang H."/>
        </authorList>
    </citation>
    <scope>NUCLEOTIDE SEQUENCE [LARGE SCALE GENOMIC DNA]</scope>
    <source>
        <strain evidence="5">Trichococcus palustris</strain>
    </source>
</reference>
<dbReference type="RefSeq" id="WP_087029595.1">
    <property type="nucleotide sequence ID" value="NZ_FJNE01000001.1"/>
</dbReference>
<dbReference type="SUPFAM" id="SSF46785">
    <property type="entry name" value="Winged helix' DNA-binding domain"/>
    <property type="match status" value="1"/>
</dbReference>
<organism evidence="5 6">
    <name type="scientific">Trichococcus palustris</name>
    <dbReference type="NCBI Taxonomy" id="140314"/>
    <lineage>
        <taxon>Bacteria</taxon>
        <taxon>Bacillati</taxon>
        <taxon>Bacillota</taxon>
        <taxon>Bacilli</taxon>
        <taxon>Lactobacillales</taxon>
        <taxon>Carnobacteriaceae</taxon>
        <taxon>Trichococcus</taxon>
    </lineage>
</organism>
<evidence type="ECO:0000256" key="4">
    <source>
        <dbReference type="ARBA" id="ARBA00023163"/>
    </source>
</evidence>
<protein>
    <submittedName>
        <fullName evidence="5">Penicillinase repressor</fullName>
    </submittedName>
</protein>
<keyword evidence="2" id="KW-0805">Transcription regulation</keyword>
<dbReference type="NCBIfam" id="TIGR02698">
    <property type="entry name" value="CopY_TcrY"/>
    <property type="match status" value="1"/>
</dbReference>
<accession>A0A143Y3G4</accession>
<evidence type="ECO:0000256" key="3">
    <source>
        <dbReference type="ARBA" id="ARBA00023125"/>
    </source>
</evidence>
<dbReference type="STRING" id="140314.SAMN04488076_11844"/>
<dbReference type="GO" id="GO:0045892">
    <property type="term" value="P:negative regulation of DNA-templated transcription"/>
    <property type="evidence" value="ECO:0007669"/>
    <property type="project" value="InterPro"/>
</dbReference>
<dbReference type="AlphaFoldDB" id="A0A143Y3G4"/>
<dbReference type="OrthoDB" id="1849040at2"/>
<dbReference type="EMBL" id="FJNE01000001">
    <property type="protein sequence ID" value="CZQ79854.1"/>
    <property type="molecule type" value="Genomic_DNA"/>
</dbReference>
<dbReference type="Pfam" id="PF03965">
    <property type="entry name" value="Penicillinase_R"/>
    <property type="match status" value="1"/>
</dbReference>
<dbReference type="InterPro" id="IPR005650">
    <property type="entry name" value="BlaI_family"/>
</dbReference>
<dbReference type="InterPro" id="IPR014071">
    <property type="entry name" value="Cu_transp_CopY/TcrY"/>
</dbReference>
<dbReference type="PIRSF" id="PIRSF019455">
    <property type="entry name" value="CopR_AtkY"/>
    <property type="match status" value="1"/>
</dbReference>
<evidence type="ECO:0000313" key="5">
    <source>
        <dbReference type="EMBL" id="CZQ79854.1"/>
    </source>
</evidence>
<comment type="similarity">
    <text evidence="1">Belongs to the BlaI transcriptional regulatory family.</text>
</comment>
<name>A0A143Y3G4_9LACT</name>
<sequence>MTAQAQNKITDAEWEVMRVVWSNKQVTSREIISVLEDKMNWKQATIKTLIGRLVDKGLLKTEPQGNKFLYTAKVSEEESVRDVTENMLAHVCSRKVGSTIAELIDQALLSHADVKLLEEALAKKKVTAVDEVKCNCTPGQCNCKHKHQQHHKKHYRVEE</sequence>
<dbReference type="InterPro" id="IPR036390">
    <property type="entry name" value="WH_DNA-bd_sf"/>
</dbReference>
<dbReference type="GO" id="GO:0003677">
    <property type="term" value="F:DNA binding"/>
    <property type="evidence" value="ECO:0007669"/>
    <property type="project" value="UniProtKB-KW"/>
</dbReference>
<dbReference type="Gene3D" id="1.10.10.10">
    <property type="entry name" value="Winged helix-like DNA-binding domain superfamily/Winged helix DNA-binding domain"/>
    <property type="match status" value="1"/>
</dbReference>